<dbReference type="GeneID" id="89934040"/>
<dbReference type="Proteomes" id="UP001302812">
    <property type="component" value="Unassembled WGS sequence"/>
</dbReference>
<sequence length="165" mass="18375">MTPPSPPSQASPPQPSKQPSSPWHSPCYQYLSHSYGTTLAPCLIKTTPRNWATTSPAFMLLQFLYAIQTVRAGLQTHDGNGTLSLVELLLQAAAFLWLAVAQTLRSWSKILWPDPGSCRSVGRFLEWFLAFYGTINTHVAYFVAGVGYLVLFCVDLLDSRDRIRL</sequence>
<keyword evidence="2" id="KW-0812">Transmembrane</keyword>
<comment type="caution">
    <text evidence="3">The sequence shown here is derived from an EMBL/GenBank/DDBJ whole genome shotgun (WGS) entry which is preliminary data.</text>
</comment>
<evidence type="ECO:0000313" key="3">
    <source>
        <dbReference type="EMBL" id="KAK4107346.1"/>
    </source>
</evidence>
<protein>
    <submittedName>
        <fullName evidence="3">Uncharacterized protein</fullName>
    </submittedName>
</protein>
<proteinExistence type="predicted"/>
<organism evidence="3 4">
    <name type="scientific">Canariomyces notabilis</name>
    <dbReference type="NCBI Taxonomy" id="2074819"/>
    <lineage>
        <taxon>Eukaryota</taxon>
        <taxon>Fungi</taxon>
        <taxon>Dikarya</taxon>
        <taxon>Ascomycota</taxon>
        <taxon>Pezizomycotina</taxon>
        <taxon>Sordariomycetes</taxon>
        <taxon>Sordariomycetidae</taxon>
        <taxon>Sordariales</taxon>
        <taxon>Chaetomiaceae</taxon>
        <taxon>Canariomyces</taxon>
    </lineage>
</organism>
<accession>A0AAN6QD19</accession>
<feature type="transmembrane region" description="Helical" evidence="2">
    <location>
        <begin position="127"/>
        <end position="154"/>
    </location>
</feature>
<feature type="compositionally biased region" description="Pro residues" evidence="1">
    <location>
        <begin position="1"/>
        <end position="16"/>
    </location>
</feature>
<dbReference type="AlphaFoldDB" id="A0AAN6QD19"/>
<evidence type="ECO:0000256" key="2">
    <source>
        <dbReference type="SAM" id="Phobius"/>
    </source>
</evidence>
<reference evidence="3" key="1">
    <citation type="journal article" date="2023" name="Mol. Phylogenet. Evol.">
        <title>Genome-scale phylogeny and comparative genomics of the fungal order Sordariales.</title>
        <authorList>
            <person name="Hensen N."/>
            <person name="Bonometti L."/>
            <person name="Westerberg I."/>
            <person name="Brannstrom I.O."/>
            <person name="Guillou S."/>
            <person name="Cros-Aarteil S."/>
            <person name="Calhoun S."/>
            <person name="Haridas S."/>
            <person name="Kuo A."/>
            <person name="Mondo S."/>
            <person name="Pangilinan J."/>
            <person name="Riley R."/>
            <person name="LaButti K."/>
            <person name="Andreopoulos B."/>
            <person name="Lipzen A."/>
            <person name="Chen C."/>
            <person name="Yan M."/>
            <person name="Daum C."/>
            <person name="Ng V."/>
            <person name="Clum A."/>
            <person name="Steindorff A."/>
            <person name="Ohm R.A."/>
            <person name="Martin F."/>
            <person name="Silar P."/>
            <person name="Natvig D.O."/>
            <person name="Lalanne C."/>
            <person name="Gautier V."/>
            <person name="Ament-Velasquez S.L."/>
            <person name="Kruys A."/>
            <person name="Hutchinson M.I."/>
            <person name="Powell A.J."/>
            <person name="Barry K."/>
            <person name="Miller A.N."/>
            <person name="Grigoriev I.V."/>
            <person name="Debuchy R."/>
            <person name="Gladieux P."/>
            <person name="Hiltunen Thoren M."/>
            <person name="Johannesson H."/>
        </authorList>
    </citation>
    <scope>NUCLEOTIDE SEQUENCE</scope>
    <source>
        <strain evidence="3">CBS 508.74</strain>
    </source>
</reference>
<dbReference type="EMBL" id="MU853375">
    <property type="protein sequence ID" value="KAK4107346.1"/>
    <property type="molecule type" value="Genomic_DNA"/>
</dbReference>
<feature type="region of interest" description="Disordered" evidence="1">
    <location>
        <begin position="1"/>
        <end position="23"/>
    </location>
</feature>
<evidence type="ECO:0000313" key="4">
    <source>
        <dbReference type="Proteomes" id="UP001302812"/>
    </source>
</evidence>
<name>A0AAN6QD19_9PEZI</name>
<dbReference type="RefSeq" id="XP_064664916.1">
    <property type="nucleotide sequence ID" value="XM_064809916.1"/>
</dbReference>
<reference evidence="3" key="2">
    <citation type="submission" date="2023-05" db="EMBL/GenBank/DDBJ databases">
        <authorList>
            <consortium name="Lawrence Berkeley National Laboratory"/>
            <person name="Steindorff A."/>
            <person name="Hensen N."/>
            <person name="Bonometti L."/>
            <person name="Westerberg I."/>
            <person name="Brannstrom I.O."/>
            <person name="Guillou S."/>
            <person name="Cros-Aarteil S."/>
            <person name="Calhoun S."/>
            <person name="Haridas S."/>
            <person name="Kuo A."/>
            <person name="Mondo S."/>
            <person name="Pangilinan J."/>
            <person name="Riley R."/>
            <person name="Labutti K."/>
            <person name="Andreopoulos B."/>
            <person name="Lipzen A."/>
            <person name="Chen C."/>
            <person name="Yanf M."/>
            <person name="Daum C."/>
            <person name="Ng V."/>
            <person name="Clum A."/>
            <person name="Ohm R."/>
            <person name="Martin F."/>
            <person name="Silar P."/>
            <person name="Natvig D."/>
            <person name="Lalanne C."/>
            <person name="Gautier V."/>
            <person name="Ament-Velasquez S.L."/>
            <person name="Kruys A."/>
            <person name="Hutchinson M.I."/>
            <person name="Powell A.J."/>
            <person name="Barry K."/>
            <person name="Miller A.N."/>
            <person name="Grigoriev I.V."/>
            <person name="Debuchy R."/>
            <person name="Gladieux P."/>
            <person name="Thoren M.H."/>
            <person name="Johannesson H."/>
        </authorList>
    </citation>
    <scope>NUCLEOTIDE SEQUENCE</scope>
    <source>
        <strain evidence="3">CBS 508.74</strain>
    </source>
</reference>
<keyword evidence="4" id="KW-1185">Reference proteome</keyword>
<gene>
    <name evidence="3" type="ORF">N656DRAFT_513741</name>
</gene>
<keyword evidence="2" id="KW-0472">Membrane</keyword>
<keyword evidence="2" id="KW-1133">Transmembrane helix</keyword>
<evidence type="ECO:0000256" key="1">
    <source>
        <dbReference type="SAM" id="MobiDB-lite"/>
    </source>
</evidence>